<dbReference type="InterPro" id="IPR017985">
    <property type="entry name" value="MeTrfase_CN4_CS"/>
</dbReference>
<dbReference type="GO" id="GO:0003677">
    <property type="term" value="F:DNA binding"/>
    <property type="evidence" value="ECO:0007669"/>
    <property type="project" value="UniProtKB-KW"/>
</dbReference>
<dbReference type="Proteomes" id="UP001195483">
    <property type="component" value="Unassembled WGS sequence"/>
</dbReference>
<dbReference type="PROSITE" id="PS00093">
    <property type="entry name" value="N4_MTASE"/>
    <property type="match status" value="1"/>
</dbReference>
<evidence type="ECO:0000313" key="11">
    <source>
        <dbReference type="EMBL" id="KAK3582374.1"/>
    </source>
</evidence>
<dbReference type="PRINTS" id="PR00508">
    <property type="entry name" value="S21N4MTFRASE"/>
</dbReference>
<comment type="caution">
    <text evidence="11">The sequence shown here is derived from an EMBL/GenBank/DDBJ whole genome shotgun (WGS) entry which is preliminary data.</text>
</comment>
<keyword evidence="5" id="KW-0949">S-adenosyl-L-methionine</keyword>
<evidence type="ECO:0000256" key="6">
    <source>
        <dbReference type="ARBA" id="ARBA00022747"/>
    </source>
</evidence>
<reference evidence="11" key="2">
    <citation type="journal article" date="2021" name="Genome Biol. Evol.">
        <title>Developing a high-quality reference genome for a parasitic bivalve with doubly uniparental inheritance (Bivalvia: Unionida).</title>
        <authorList>
            <person name="Smith C.H."/>
        </authorList>
    </citation>
    <scope>NUCLEOTIDE SEQUENCE</scope>
    <source>
        <strain evidence="11">CHS0354</strain>
        <tissue evidence="11">Mantle</tissue>
    </source>
</reference>
<gene>
    <name evidence="11" type="ORF">CHS0354_023918</name>
</gene>
<dbReference type="PANTHER" id="PTHR13370:SF3">
    <property type="entry name" value="TRNA (GUANINE(10)-N2)-METHYLTRANSFERASE HOMOLOG"/>
    <property type="match status" value="1"/>
</dbReference>
<dbReference type="Pfam" id="PF01555">
    <property type="entry name" value="N6_N4_Mtase"/>
    <property type="match status" value="1"/>
</dbReference>
<keyword evidence="7" id="KW-0238">DNA-binding</keyword>
<keyword evidence="4" id="KW-0808">Transferase</keyword>
<dbReference type="GO" id="GO:0009307">
    <property type="term" value="P:DNA restriction-modification system"/>
    <property type="evidence" value="ECO:0007669"/>
    <property type="project" value="UniProtKB-KW"/>
</dbReference>
<protein>
    <recommendedName>
        <fullName evidence="2">site-specific DNA-methyltransferase (cytosine-N(4)-specific)</fullName>
        <ecNumber evidence="2">2.1.1.113</ecNumber>
    </recommendedName>
</protein>
<dbReference type="GO" id="GO:0008170">
    <property type="term" value="F:N-methyltransferase activity"/>
    <property type="evidence" value="ECO:0007669"/>
    <property type="project" value="InterPro"/>
</dbReference>
<dbReference type="SUPFAM" id="SSF53335">
    <property type="entry name" value="S-adenosyl-L-methionine-dependent methyltransferases"/>
    <property type="match status" value="1"/>
</dbReference>
<feature type="domain" description="DNA methylase N-4/N-6" evidence="10">
    <location>
        <begin position="73"/>
        <end position="267"/>
    </location>
</feature>
<evidence type="ECO:0000256" key="4">
    <source>
        <dbReference type="ARBA" id="ARBA00022679"/>
    </source>
</evidence>
<keyword evidence="6" id="KW-0680">Restriction system</keyword>
<evidence type="ECO:0000256" key="3">
    <source>
        <dbReference type="ARBA" id="ARBA00022603"/>
    </source>
</evidence>
<evidence type="ECO:0000256" key="9">
    <source>
        <dbReference type="SAM" id="Coils"/>
    </source>
</evidence>
<dbReference type="AlphaFoldDB" id="A0AAE0VLK7"/>
<dbReference type="Gene3D" id="3.40.50.150">
    <property type="entry name" value="Vaccinia Virus protein VP39"/>
    <property type="match status" value="2"/>
</dbReference>
<reference evidence="11" key="1">
    <citation type="journal article" date="2021" name="Genome Biol. Evol.">
        <title>A High-Quality Reference Genome for a Parasitic Bivalve with Doubly Uniparental Inheritance (Bivalvia: Unionida).</title>
        <authorList>
            <person name="Smith C.H."/>
        </authorList>
    </citation>
    <scope>NUCLEOTIDE SEQUENCE</scope>
    <source>
        <strain evidence="11">CHS0354</strain>
    </source>
</reference>
<dbReference type="GO" id="GO:0015667">
    <property type="term" value="F:site-specific DNA-methyltransferase (cytosine-N4-specific) activity"/>
    <property type="evidence" value="ECO:0007669"/>
    <property type="project" value="UniProtKB-EC"/>
</dbReference>
<proteinExistence type="inferred from homology"/>
<dbReference type="PANTHER" id="PTHR13370">
    <property type="entry name" value="RNA METHYLASE-RELATED"/>
    <property type="match status" value="1"/>
</dbReference>
<evidence type="ECO:0000313" key="12">
    <source>
        <dbReference type="Proteomes" id="UP001195483"/>
    </source>
</evidence>
<keyword evidence="12" id="KW-1185">Reference proteome</keyword>
<dbReference type="EC" id="2.1.1.113" evidence="2"/>
<dbReference type="InterPro" id="IPR029063">
    <property type="entry name" value="SAM-dependent_MTases_sf"/>
</dbReference>
<dbReference type="InterPro" id="IPR002941">
    <property type="entry name" value="DNA_methylase_N4/N6"/>
</dbReference>
<evidence type="ECO:0000259" key="10">
    <source>
        <dbReference type="Pfam" id="PF01555"/>
    </source>
</evidence>
<name>A0AAE0VLK7_9BIVA</name>
<evidence type="ECO:0000256" key="2">
    <source>
        <dbReference type="ARBA" id="ARBA00012185"/>
    </source>
</evidence>
<dbReference type="GO" id="GO:0032259">
    <property type="term" value="P:methylation"/>
    <property type="evidence" value="ECO:0007669"/>
    <property type="project" value="UniProtKB-KW"/>
</dbReference>
<keyword evidence="3" id="KW-0489">Methyltransferase</keyword>
<evidence type="ECO:0000256" key="7">
    <source>
        <dbReference type="ARBA" id="ARBA00023125"/>
    </source>
</evidence>
<reference evidence="11" key="3">
    <citation type="submission" date="2023-05" db="EMBL/GenBank/DDBJ databases">
        <authorList>
            <person name="Smith C.H."/>
        </authorList>
    </citation>
    <scope>NUCLEOTIDE SEQUENCE</scope>
    <source>
        <strain evidence="11">CHS0354</strain>
        <tissue evidence="11">Mantle</tissue>
    </source>
</reference>
<dbReference type="InterPro" id="IPR001091">
    <property type="entry name" value="RM_Methyltransferase"/>
</dbReference>
<comment type="similarity">
    <text evidence="1">Belongs to the N(4)/N(6)-methyltransferase family. N(4) subfamily.</text>
</comment>
<sequence length="357" mass="40883">MAKLDTNKIYCGDCNEVLQDIPSNSIDLVITSPPYFQQREYGGGNGVGNEKKVEEYIEIPYRFAIEVQKEKLAKLINELTWVKVNPAPKQDPRKLVSSTEPFFIFQKDSRKRHREKYFELIEKAHLSKENKEQAKKELSEVIREVKEGKLESFRMKIRGIHALPYGGQAGGRLTQIETKGFTIIKIYGNSIRKDVIESTVETIKGNVHPAVYPEFIVQELIKLLTNENDTVLDPFLGSGTTAVVAKRMKRNYIGIEIHSEYIEYAKQRLNEIPSYTLDLFDLLLNAVAILDSKKEIKYPEIISSNVDTLINKIDKNKSLLSALVTSLVKKINEPKQDIRLHRTDFVGLQFEILLAFH</sequence>
<keyword evidence="9" id="KW-0175">Coiled coil</keyword>
<dbReference type="GO" id="GO:0005737">
    <property type="term" value="C:cytoplasm"/>
    <property type="evidence" value="ECO:0007669"/>
    <property type="project" value="TreeGrafter"/>
</dbReference>
<organism evidence="11 12">
    <name type="scientific">Potamilus streckersoni</name>
    <dbReference type="NCBI Taxonomy" id="2493646"/>
    <lineage>
        <taxon>Eukaryota</taxon>
        <taxon>Metazoa</taxon>
        <taxon>Spiralia</taxon>
        <taxon>Lophotrochozoa</taxon>
        <taxon>Mollusca</taxon>
        <taxon>Bivalvia</taxon>
        <taxon>Autobranchia</taxon>
        <taxon>Heteroconchia</taxon>
        <taxon>Palaeoheterodonta</taxon>
        <taxon>Unionida</taxon>
        <taxon>Unionoidea</taxon>
        <taxon>Unionidae</taxon>
        <taxon>Ambleminae</taxon>
        <taxon>Lampsilini</taxon>
        <taxon>Potamilus</taxon>
    </lineage>
</organism>
<dbReference type="EMBL" id="JAEAOA010001427">
    <property type="protein sequence ID" value="KAK3582374.1"/>
    <property type="molecule type" value="Genomic_DNA"/>
</dbReference>
<feature type="coiled-coil region" evidence="9">
    <location>
        <begin position="121"/>
        <end position="151"/>
    </location>
</feature>
<accession>A0AAE0VLK7</accession>
<comment type="catalytic activity">
    <reaction evidence="8">
        <text>a 2'-deoxycytidine in DNA + S-adenosyl-L-methionine = an N(4)-methyl-2'-deoxycytidine in DNA + S-adenosyl-L-homocysteine + H(+)</text>
        <dbReference type="Rhea" id="RHEA:16857"/>
        <dbReference type="Rhea" id="RHEA-COMP:11369"/>
        <dbReference type="Rhea" id="RHEA-COMP:13674"/>
        <dbReference type="ChEBI" id="CHEBI:15378"/>
        <dbReference type="ChEBI" id="CHEBI:57856"/>
        <dbReference type="ChEBI" id="CHEBI:59789"/>
        <dbReference type="ChEBI" id="CHEBI:85452"/>
        <dbReference type="ChEBI" id="CHEBI:137933"/>
        <dbReference type="EC" id="2.1.1.113"/>
    </reaction>
</comment>
<evidence type="ECO:0000256" key="5">
    <source>
        <dbReference type="ARBA" id="ARBA00022691"/>
    </source>
</evidence>
<evidence type="ECO:0000256" key="8">
    <source>
        <dbReference type="ARBA" id="ARBA00049120"/>
    </source>
</evidence>
<evidence type="ECO:0000256" key="1">
    <source>
        <dbReference type="ARBA" id="ARBA00010203"/>
    </source>
</evidence>